<reference evidence="1" key="1">
    <citation type="journal article" date="2014" name="Int. J. Syst. Evol. Microbiol.">
        <title>Complete genome sequence of Corynebacterium casei LMG S-19264T (=DSM 44701T), isolated from a smear-ripened cheese.</title>
        <authorList>
            <consortium name="US DOE Joint Genome Institute (JGI-PGF)"/>
            <person name="Walter F."/>
            <person name="Albersmeier A."/>
            <person name="Kalinowski J."/>
            <person name="Ruckert C."/>
        </authorList>
    </citation>
    <scope>NUCLEOTIDE SEQUENCE</scope>
    <source>
        <strain evidence="1">JCM 15759</strain>
    </source>
</reference>
<dbReference type="Proteomes" id="UP000656367">
    <property type="component" value="Unassembled WGS sequence"/>
</dbReference>
<comment type="caution">
    <text evidence="1">The sequence shown here is derived from an EMBL/GenBank/DDBJ whole genome shotgun (WGS) entry which is preliminary data.</text>
</comment>
<organism evidence="1 2">
    <name type="scientific">Haloarcula argentinensis</name>
    <dbReference type="NCBI Taxonomy" id="43776"/>
    <lineage>
        <taxon>Archaea</taxon>
        <taxon>Methanobacteriati</taxon>
        <taxon>Methanobacteriota</taxon>
        <taxon>Stenosarchaea group</taxon>
        <taxon>Halobacteria</taxon>
        <taxon>Halobacteriales</taxon>
        <taxon>Haloarculaceae</taxon>
        <taxon>Haloarcula</taxon>
    </lineage>
</organism>
<sequence>MFEGLVVHPACRVFVAEIQRPVADLANHRLIADEPHGANGMVSRRRSSVLSHGLTERTSISKYYLLAEGSLSVLTGRQRGSYHRTSDMRIDTSERFSD</sequence>
<reference evidence="1" key="2">
    <citation type="submission" date="2020-09" db="EMBL/GenBank/DDBJ databases">
        <authorList>
            <person name="Sun Q."/>
            <person name="Ohkuma M."/>
        </authorList>
    </citation>
    <scope>NUCLEOTIDE SEQUENCE</scope>
    <source>
        <strain evidence="1">JCM 15759</strain>
    </source>
</reference>
<dbReference type="AlphaFoldDB" id="A0A830FCA3"/>
<dbReference type="EMBL" id="BMON01000001">
    <property type="protein sequence ID" value="GGM34275.1"/>
    <property type="molecule type" value="Genomic_DNA"/>
</dbReference>
<proteinExistence type="predicted"/>
<gene>
    <name evidence="1" type="ORF">GCM10009006_14710</name>
</gene>
<name>A0A830FCA3_HALAR</name>
<protein>
    <submittedName>
        <fullName evidence="1">Uncharacterized protein</fullName>
    </submittedName>
</protein>
<evidence type="ECO:0000313" key="2">
    <source>
        <dbReference type="Proteomes" id="UP000656367"/>
    </source>
</evidence>
<evidence type="ECO:0000313" key="1">
    <source>
        <dbReference type="EMBL" id="GGM34275.1"/>
    </source>
</evidence>
<accession>A0A830FCA3</accession>